<comment type="catalytic activity">
    <reaction evidence="7 10">
        <text>L-threonyl-[protein] + ATP = O-phospho-L-threonyl-[protein] + ADP + H(+)</text>
        <dbReference type="Rhea" id="RHEA:46608"/>
        <dbReference type="Rhea" id="RHEA-COMP:11060"/>
        <dbReference type="Rhea" id="RHEA-COMP:11605"/>
        <dbReference type="ChEBI" id="CHEBI:15378"/>
        <dbReference type="ChEBI" id="CHEBI:30013"/>
        <dbReference type="ChEBI" id="CHEBI:30616"/>
        <dbReference type="ChEBI" id="CHEBI:61977"/>
        <dbReference type="ChEBI" id="CHEBI:456216"/>
        <dbReference type="EC" id="2.7.11.24"/>
    </reaction>
</comment>
<evidence type="ECO:0000256" key="9">
    <source>
        <dbReference type="PROSITE-ProRule" id="PRU10141"/>
    </source>
</evidence>
<evidence type="ECO:0000256" key="4">
    <source>
        <dbReference type="ARBA" id="ARBA00022741"/>
    </source>
</evidence>
<dbReference type="InterPro" id="IPR050117">
    <property type="entry name" value="MAPK"/>
</dbReference>
<sequence>MASRKLKDMTRRSLEVEFRLDETPYVAEKNIGIGSYGVVCKALDRRTNRLVAIKKIPRAFTAMTLVKRTLREVRILRDFCHENIVSVLDMFQAPGTQGFDIYMVMDLMETDLHQIIHSQQHLLDEHFQYFLYQILRGLKYIHSAGIVHRDLKPSNLLVNGDCLLKIGDFGMARSVDQGPETNGSYMTQYVATRWYRAPELLFSMLDYSTKVDIWSVGCIAAEMIMRRQLFPGKDPISQVKMIVHYLGTPEKDVLDRISSELVLRWIQSCGKMEPLKWSTILAKATPDALDLIEQMMQIAPWKRITADEALSFPYLATYHDPTIEPNCPEKVMFDADAIEKLSPEVLKDVLTAEVLAFEQQRGRYDLTTMTTPMTPTTPTTAAATTATTATTSNPVELDDDSAEADSTNNNHTEAEDDVVMLSARMDECDVDKTPVNAKAALREALERKQKMKSEIVPTSSTSCCAPSSQAPPATTTTAHSKHLERAERRKKRQSRLQERQPPAQGETLTNHDQRLLDHWNELRMHGEQNRLEGQIVDIISESFPSPISSAGHDGLSRQSRNGSKKSHLDSAQLMDTWLKATDLDPEQLQDLEREINMASP</sequence>
<reference evidence="14" key="1">
    <citation type="submission" date="2022-11" db="UniProtKB">
        <authorList>
            <consortium name="WormBaseParasite"/>
        </authorList>
    </citation>
    <scope>IDENTIFICATION</scope>
</reference>
<evidence type="ECO:0000256" key="11">
    <source>
        <dbReference type="SAM" id="MobiDB-lite"/>
    </source>
</evidence>
<evidence type="ECO:0000259" key="12">
    <source>
        <dbReference type="PROSITE" id="PS50011"/>
    </source>
</evidence>
<dbReference type="GO" id="GO:0005524">
    <property type="term" value="F:ATP binding"/>
    <property type="evidence" value="ECO:0007669"/>
    <property type="project" value="UniProtKB-UniRule"/>
</dbReference>
<evidence type="ECO:0000256" key="8">
    <source>
        <dbReference type="ARBA" id="ARBA00048312"/>
    </source>
</evidence>
<dbReference type="InterPro" id="IPR017441">
    <property type="entry name" value="Protein_kinase_ATP_BS"/>
</dbReference>
<dbReference type="SMART" id="SM00220">
    <property type="entry name" value="S_TKc"/>
    <property type="match status" value="1"/>
</dbReference>
<protein>
    <recommendedName>
        <fullName evidence="1 10">Mitogen-activated protein kinase</fullName>
        <ecNumber evidence="1 10">2.7.11.24</ecNumber>
    </recommendedName>
</protein>
<feature type="binding site" evidence="9">
    <location>
        <position position="55"/>
    </location>
    <ligand>
        <name>ATP</name>
        <dbReference type="ChEBI" id="CHEBI:30616"/>
    </ligand>
</feature>
<evidence type="ECO:0000313" key="13">
    <source>
        <dbReference type="Proteomes" id="UP000887566"/>
    </source>
</evidence>
<feature type="compositionally biased region" description="Low complexity" evidence="11">
    <location>
        <begin position="368"/>
        <end position="391"/>
    </location>
</feature>
<keyword evidence="5 10" id="KW-0418">Kinase</keyword>
<dbReference type="Gene3D" id="3.30.200.20">
    <property type="entry name" value="Phosphorylase Kinase, domain 1"/>
    <property type="match status" value="1"/>
</dbReference>
<feature type="compositionally biased region" description="Low complexity" evidence="11">
    <location>
        <begin position="457"/>
        <end position="478"/>
    </location>
</feature>
<dbReference type="InterPro" id="IPR003527">
    <property type="entry name" value="MAP_kinase_CS"/>
</dbReference>
<dbReference type="GO" id="GO:0004707">
    <property type="term" value="F:MAP kinase activity"/>
    <property type="evidence" value="ECO:0007669"/>
    <property type="project" value="UniProtKB-EC"/>
</dbReference>
<comment type="catalytic activity">
    <reaction evidence="8">
        <text>L-seryl-[protein] + ATP = O-phospho-L-seryl-[protein] + ADP + H(+)</text>
        <dbReference type="Rhea" id="RHEA:17989"/>
        <dbReference type="Rhea" id="RHEA-COMP:9863"/>
        <dbReference type="Rhea" id="RHEA-COMP:11604"/>
        <dbReference type="ChEBI" id="CHEBI:15378"/>
        <dbReference type="ChEBI" id="CHEBI:29999"/>
        <dbReference type="ChEBI" id="CHEBI:30616"/>
        <dbReference type="ChEBI" id="CHEBI:83421"/>
        <dbReference type="ChEBI" id="CHEBI:456216"/>
        <dbReference type="EC" id="2.7.11.24"/>
    </reaction>
</comment>
<comment type="cofactor">
    <cofactor evidence="10">
        <name>Mg(2+)</name>
        <dbReference type="ChEBI" id="CHEBI:18420"/>
    </cofactor>
</comment>
<comment type="similarity">
    <text evidence="10">Belongs to the protein kinase superfamily. Ser/Thr protein kinase family. MAP kinase subfamily.</text>
</comment>
<keyword evidence="3 10" id="KW-0808">Transferase</keyword>
<dbReference type="PROSITE" id="PS50011">
    <property type="entry name" value="PROTEIN_KINASE_DOM"/>
    <property type="match status" value="1"/>
</dbReference>
<feature type="region of interest" description="Disordered" evidence="11">
    <location>
        <begin position="547"/>
        <end position="569"/>
    </location>
</feature>
<feature type="domain" description="Protein kinase" evidence="12">
    <location>
        <begin position="25"/>
        <end position="315"/>
    </location>
</feature>
<dbReference type="PROSITE" id="PS00107">
    <property type="entry name" value="PROTEIN_KINASE_ATP"/>
    <property type="match status" value="1"/>
</dbReference>
<dbReference type="Gene3D" id="1.10.510.10">
    <property type="entry name" value="Transferase(Phosphotransferase) domain 1"/>
    <property type="match status" value="1"/>
</dbReference>
<keyword evidence="6 9" id="KW-0067">ATP-binding</keyword>
<dbReference type="EC" id="2.7.11.24" evidence="1 10"/>
<feature type="region of interest" description="Disordered" evidence="11">
    <location>
        <begin position="448"/>
        <end position="511"/>
    </location>
</feature>
<dbReference type="PANTHER" id="PTHR24055">
    <property type="entry name" value="MITOGEN-ACTIVATED PROTEIN KINASE"/>
    <property type="match status" value="1"/>
</dbReference>
<keyword evidence="10" id="KW-0460">Magnesium</keyword>
<dbReference type="Pfam" id="PF00069">
    <property type="entry name" value="Pkinase"/>
    <property type="match status" value="1"/>
</dbReference>
<evidence type="ECO:0000256" key="3">
    <source>
        <dbReference type="ARBA" id="ARBA00022679"/>
    </source>
</evidence>
<evidence type="ECO:0000256" key="1">
    <source>
        <dbReference type="ARBA" id="ARBA00012411"/>
    </source>
</evidence>
<proteinExistence type="inferred from homology"/>
<dbReference type="FunFam" id="3.30.200.20:FF:000553">
    <property type="entry name" value="Mitogen-activated protein kinase"/>
    <property type="match status" value="1"/>
</dbReference>
<keyword evidence="2 10" id="KW-0723">Serine/threonine-protein kinase</keyword>
<comment type="activity regulation">
    <text evidence="10">Activated by threonine and tyrosine phosphorylation.</text>
</comment>
<evidence type="ECO:0000256" key="2">
    <source>
        <dbReference type="ARBA" id="ARBA00022527"/>
    </source>
</evidence>
<dbReference type="GO" id="GO:0005737">
    <property type="term" value="C:cytoplasm"/>
    <property type="evidence" value="ECO:0007669"/>
    <property type="project" value="UniProtKB-ARBA"/>
</dbReference>
<dbReference type="PROSITE" id="PS00108">
    <property type="entry name" value="PROTEIN_KINASE_ST"/>
    <property type="match status" value="1"/>
</dbReference>
<dbReference type="SUPFAM" id="SSF56112">
    <property type="entry name" value="Protein kinase-like (PK-like)"/>
    <property type="match status" value="1"/>
</dbReference>
<dbReference type="InterPro" id="IPR011009">
    <property type="entry name" value="Kinase-like_dom_sf"/>
</dbReference>
<dbReference type="FunFam" id="1.10.510.10:FF:000049">
    <property type="entry name" value="Mitogen-activated protein kinase"/>
    <property type="match status" value="1"/>
</dbReference>
<evidence type="ECO:0000256" key="7">
    <source>
        <dbReference type="ARBA" id="ARBA00047592"/>
    </source>
</evidence>
<evidence type="ECO:0000256" key="5">
    <source>
        <dbReference type="ARBA" id="ARBA00022777"/>
    </source>
</evidence>
<keyword evidence="13" id="KW-1185">Reference proteome</keyword>
<dbReference type="Proteomes" id="UP000887566">
    <property type="component" value="Unplaced"/>
</dbReference>
<feature type="region of interest" description="Disordered" evidence="11">
    <location>
        <begin position="368"/>
        <end position="417"/>
    </location>
</feature>
<keyword evidence="4 9" id="KW-0547">Nucleotide-binding</keyword>
<evidence type="ECO:0000256" key="10">
    <source>
        <dbReference type="RuleBase" id="RU361165"/>
    </source>
</evidence>
<dbReference type="AlphaFoldDB" id="A0A914WLZ6"/>
<dbReference type="WBParaSite" id="PSAMB.scaffold453size50517.g5953.t1">
    <property type="protein sequence ID" value="PSAMB.scaffold453size50517.g5953.t1"/>
    <property type="gene ID" value="PSAMB.scaffold453size50517.g5953"/>
</dbReference>
<evidence type="ECO:0000256" key="6">
    <source>
        <dbReference type="ARBA" id="ARBA00022840"/>
    </source>
</evidence>
<organism evidence="13 14">
    <name type="scientific">Plectus sambesii</name>
    <dbReference type="NCBI Taxonomy" id="2011161"/>
    <lineage>
        <taxon>Eukaryota</taxon>
        <taxon>Metazoa</taxon>
        <taxon>Ecdysozoa</taxon>
        <taxon>Nematoda</taxon>
        <taxon>Chromadorea</taxon>
        <taxon>Plectida</taxon>
        <taxon>Plectina</taxon>
        <taxon>Plectoidea</taxon>
        <taxon>Plectidae</taxon>
        <taxon>Plectus</taxon>
    </lineage>
</organism>
<dbReference type="PROSITE" id="PS01351">
    <property type="entry name" value="MAPK"/>
    <property type="match status" value="1"/>
</dbReference>
<dbReference type="InterPro" id="IPR000719">
    <property type="entry name" value="Prot_kinase_dom"/>
</dbReference>
<name>A0A914WLZ6_9BILA</name>
<evidence type="ECO:0000313" key="14">
    <source>
        <dbReference type="WBParaSite" id="PSAMB.scaffold453size50517.g5953.t1"/>
    </source>
</evidence>
<dbReference type="InterPro" id="IPR008271">
    <property type="entry name" value="Ser/Thr_kinase_AS"/>
</dbReference>
<accession>A0A914WLZ6</accession>